<feature type="transmembrane region" description="Helical" evidence="4">
    <location>
        <begin position="109"/>
        <end position="130"/>
    </location>
</feature>
<proteinExistence type="inferred from homology"/>
<sequence length="705" mass="77564">MAAIKPTEPEWLPATPVSAVACRLGPEACCTAIFRLPISLPDGKDAGPLSTQTSGGAARLRVEAGSGEQALVGTPEELSGPTRPRQSRQKPPPQINGVSWDKLTGTMRVSFCQGLLTGAIALNLLILYYVSRAQQQMMDKRRDSGKGSPKKAALPMPGLGGGTGLVGGGVAAVGGGAVGGGNGRSPRVTVLVRDFEDFENYVGEVARSFLRQRADLPFLAVADTPPYPPLALPEGARLLVLAPSPEQPPQAHRPEFHVQTEYVLLVPDGVELDQARQLDRLIRELEGEGGGPVRLVAAPVLARSAVQCLHLRVSLREWTATYTQAASGSSGSVCTALRGDAVVLVRSEDLFNLSTPLARPLLASLFIQTSLRGWKVKLLEGPCFSASRRPLFSSAHNQWKADTRLREATARLMRDFGIKRLLHPDGKEQWFGCSKETPRCFGTVRDDTPEYLYLERWTPPCCLRALRETTKYVINILESSGVRYWLEGGTLLGAARHQDIIPWDYDVDLGIYLEDVPNCDYLKNLDAGSLVDANGYVWERAVEGDFYRVQYSEANHLHVDLWPFYPRNGVMTKDTWTEHKQDVEFPEHFLQPLVPMPFAGITAYGPNNHRAFLELKFGEGVIENPQYPNPTKKRLDRSRLRRACQNSGVGLGYVLPSRPCTPYRTCLSTRDPNRSPFNQHGPGWARLAPWTDIFTLRLAEASVGV</sequence>
<dbReference type="OrthoDB" id="444255at2759"/>
<keyword evidence="4" id="KW-0812">Transmembrane</keyword>
<evidence type="ECO:0000256" key="3">
    <source>
        <dbReference type="SAM" id="MobiDB-lite"/>
    </source>
</evidence>
<dbReference type="InterPro" id="IPR052613">
    <property type="entry name" value="LicD_transferase"/>
</dbReference>
<keyword evidence="4" id="KW-0472">Membrane</keyword>
<feature type="region of interest" description="Disordered" evidence="3">
    <location>
        <begin position="64"/>
        <end position="99"/>
    </location>
</feature>
<protein>
    <recommendedName>
        <fullName evidence="2">Ribitol-5-phosphate transferase</fullName>
    </recommendedName>
</protein>
<evidence type="ECO:0000259" key="6">
    <source>
        <dbReference type="Pfam" id="PF22921"/>
    </source>
</evidence>
<name>A0A8T2NPX1_9TELE</name>
<evidence type="ECO:0000256" key="4">
    <source>
        <dbReference type="SAM" id="Phobius"/>
    </source>
</evidence>
<dbReference type="PROSITE" id="PS51257">
    <property type="entry name" value="PROKAR_LIPOPROTEIN"/>
    <property type="match status" value="1"/>
</dbReference>
<evidence type="ECO:0000256" key="2">
    <source>
        <dbReference type="ARBA" id="ARBA00033332"/>
    </source>
</evidence>
<gene>
    <name evidence="7" type="ORF">JZ751_017112</name>
</gene>
<dbReference type="Proteomes" id="UP000824540">
    <property type="component" value="Unassembled WGS sequence"/>
</dbReference>
<dbReference type="GO" id="GO:0035269">
    <property type="term" value="P:protein O-linked glycosylation via mannose"/>
    <property type="evidence" value="ECO:0007669"/>
    <property type="project" value="TreeGrafter"/>
</dbReference>
<dbReference type="Pfam" id="PF04991">
    <property type="entry name" value="LicD"/>
    <property type="match status" value="1"/>
</dbReference>
<feature type="domain" description="FKRP stem" evidence="6">
    <location>
        <begin position="184"/>
        <end position="422"/>
    </location>
</feature>
<keyword evidence="8" id="KW-1185">Reference proteome</keyword>
<accession>A0A8T2NPX1</accession>
<organism evidence="7 8">
    <name type="scientific">Albula glossodonta</name>
    <name type="common">roundjaw bonefish</name>
    <dbReference type="NCBI Taxonomy" id="121402"/>
    <lineage>
        <taxon>Eukaryota</taxon>
        <taxon>Metazoa</taxon>
        <taxon>Chordata</taxon>
        <taxon>Craniata</taxon>
        <taxon>Vertebrata</taxon>
        <taxon>Euteleostomi</taxon>
        <taxon>Actinopterygii</taxon>
        <taxon>Neopterygii</taxon>
        <taxon>Teleostei</taxon>
        <taxon>Albuliformes</taxon>
        <taxon>Albulidae</taxon>
        <taxon>Albula</taxon>
    </lineage>
</organism>
<comment type="similarity">
    <text evidence="1">Belongs to the LicD transferase family.</text>
</comment>
<reference evidence="7" key="1">
    <citation type="thesis" date="2021" institute="BYU ScholarsArchive" country="Provo, UT, USA">
        <title>Applications of and Algorithms for Genome Assembly and Genomic Analyses with an Emphasis on Marine Teleosts.</title>
        <authorList>
            <person name="Pickett B.D."/>
        </authorList>
    </citation>
    <scope>NUCLEOTIDE SEQUENCE</scope>
    <source>
        <strain evidence="7">HI-2016</strain>
    </source>
</reference>
<dbReference type="InterPro" id="IPR055105">
    <property type="entry name" value="FKRP_N"/>
</dbReference>
<feature type="domain" description="LicD/FKTN/FKRP nucleotidyltransferase" evidence="5">
    <location>
        <begin position="479"/>
        <end position="515"/>
    </location>
</feature>
<dbReference type="GO" id="GO:0005794">
    <property type="term" value="C:Golgi apparatus"/>
    <property type="evidence" value="ECO:0007669"/>
    <property type="project" value="TreeGrafter"/>
</dbReference>
<evidence type="ECO:0000313" key="8">
    <source>
        <dbReference type="Proteomes" id="UP000824540"/>
    </source>
</evidence>
<keyword evidence="4" id="KW-1133">Transmembrane helix</keyword>
<comment type="caution">
    <text evidence="7">The sequence shown here is derived from an EMBL/GenBank/DDBJ whole genome shotgun (WGS) entry which is preliminary data.</text>
</comment>
<dbReference type="PANTHER" id="PTHR13627:SF31">
    <property type="entry name" value="RIBITOL 5-PHOSPHATE TRANSFERASE FKRP"/>
    <property type="match status" value="1"/>
</dbReference>
<evidence type="ECO:0000313" key="7">
    <source>
        <dbReference type="EMBL" id="KAG9342114.1"/>
    </source>
</evidence>
<evidence type="ECO:0000259" key="5">
    <source>
        <dbReference type="Pfam" id="PF04991"/>
    </source>
</evidence>
<dbReference type="InterPro" id="IPR007074">
    <property type="entry name" value="LicD/FKTN/FKRP_NTP_transf"/>
</dbReference>
<dbReference type="PANTHER" id="PTHR13627">
    <property type="entry name" value="FUKUTIN RELATED PROTEIN"/>
    <property type="match status" value="1"/>
</dbReference>
<dbReference type="EMBL" id="JAFBMS010000030">
    <property type="protein sequence ID" value="KAG9342114.1"/>
    <property type="molecule type" value="Genomic_DNA"/>
</dbReference>
<evidence type="ECO:0000256" key="1">
    <source>
        <dbReference type="ARBA" id="ARBA00010623"/>
    </source>
</evidence>
<dbReference type="AlphaFoldDB" id="A0A8T2NPX1"/>
<dbReference type="Pfam" id="PF22921">
    <property type="entry name" value="FKRP_N"/>
    <property type="match status" value="1"/>
</dbReference>